<organism evidence="1 2">
    <name type="scientific">Hyaloscypha variabilis (strain UAMH 11265 / GT02V1 / F)</name>
    <name type="common">Meliniomyces variabilis</name>
    <dbReference type="NCBI Taxonomy" id="1149755"/>
    <lineage>
        <taxon>Eukaryota</taxon>
        <taxon>Fungi</taxon>
        <taxon>Dikarya</taxon>
        <taxon>Ascomycota</taxon>
        <taxon>Pezizomycotina</taxon>
        <taxon>Leotiomycetes</taxon>
        <taxon>Helotiales</taxon>
        <taxon>Hyaloscyphaceae</taxon>
        <taxon>Hyaloscypha</taxon>
        <taxon>Hyaloscypha variabilis</taxon>
    </lineage>
</organism>
<dbReference type="Proteomes" id="UP000235786">
    <property type="component" value="Unassembled WGS sequence"/>
</dbReference>
<gene>
    <name evidence="1" type="ORF">L207DRAFT_562610</name>
</gene>
<keyword evidence="2" id="KW-1185">Reference proteome</keyword>
<protein>
    <submittedName>
        <fullName evidence="1">Uncharacterized protein</fullName>
    </submittedName>
</protein>
<name>A0A2J6S3T0_HYAVF</name>
<evidence type="ECO:0000313" key="2">
    <source>
        <dbReference type="Proteomes" id="UP000235786"/>
    </source>
</evidence>
<evidence type="ECO:0000313" key="1">
    <source>
        <dbReference type="EMBL" id="PMD45423.1"/>
    </source>
</evidence>
<reference evidence="1 2" key="1">
    <citation type="submission" date="2016-04" db="EMBL/GenBank/DDBJ databases">
        <title>A degradative enzymes factory behind the ericoid mycorrhizal symbiosis.</title>
        <authorList>
            <consortium name="DOE Joint Genome Institute"/>
            <person name="Martino E."/>
            <person name="Morin E."/>
            <person name="Grelet G."/>
            <person name="Kuo A."/>
            <person name="Kohler A."/>
            <person name="Daghino S."/>
            <person name="Barry K."/>
            <person name="Choi C."/>
            <person name="Cichocki N."/>
            <person name="Clum A."/>
            <person name="Copeland A."/>
            <person name="Hainaut M."/>
            <person name="Haridas S."/>
            <person name="Labutti K."/>
            <person name="Lindquist E."/>
            <person name="Lipzen A."/>
            <person name="Khouja H.-R."/>
            <person name="Murat C."/>
            <person name="Ohm R."/>
            <person name="Olson A."/>
            <person name="Spatafora J."/>
            <person name="Veneault-Fourrey C."/>
            <person name="Henrissat B."/>
            <person name="Grigoriev I."/>
            <person name="Martin F."/>
            <person name="Perotto S."/>
        </authorList>
    </citation>
    <scope>NUCLEOTIDE SEQUENCE [LARGE SCALE GENOMIC DNA]</scope>
    <source>
        <strain evidence="1 2">F</strain>
    </source>
</reference>
<dbReference type="EMBL" id="KZ613940">
    <property type="protein sequence ID" value="PMD45423.1"/>
    <property type="molecule type" value="Genomic_DNA"/>
</dbReference>
<accession>A0A2J6S3T0</accession>
<sequence>MPRHEIGGLGKTEAFSSAHVQLPGNRCYLTITKPTELSKRVSNASQKVAGLKRVVRRTWTQSKSDNITVDVLWSERKSQVAFVTDVQGSQPRTDAARLIAMGGGVSGCLVGVGRAAMSLVGGVHTNVLVHERLGTRKEDLALKLTHPQTQTNDLFQLGLQVEFANFKKRKVPSDSISAASGTAV</sequence>
<dbReference type="AlphaFoldDB" id="A0A2J6S3T0"/>
<proteinExistence type="predicted"/>